<keyword evidence="4" id="KW-0689">Ribosomal protein</keyword>
<dbReference type="InterPro" id="IPR050680">
    <property type="entry name" value="YpeA/RimI_acetyltransf"/>
</dbReference>
<organism evidence="4 5">
    <name type="scientific">Tindallia magadiensis</name>
    <dbReference type="NCBI Taxonomy" id="69895"/>
    <lineage>
        <taxon>Bacteria</taxon>
        <taxon>Bacillati</taxon>
        <taxon>Bacillota</taxon>
        <taxon>Clostridia</taxon>
        <taxon>Peptostreptococcales</taxon>
        <taxon>Tindalliaceae</taxon>
        <taxon>Tindallia</taxon>
    </lineage>
</organism>
<dbReference type="SUPFAM" id="SSF55729">
    <property type="entry name" value="Acyl-CoA N-acyltransferases (Nat)"/>
    <property type="match status" value="2"/>
</dbReference>
<gene>
    <name evidence="4" type="ORF">SAMN05192551_102264</name>
</gene>
<dbReference type="GO" id="GO:0005840">
    <property type="term" value="C:ribosome"/>
    <property type="evidence" value="ECO:0007669"/>
    <property type="project" value="UniProtKB-KW"/>
</dbReference>
<protein>
    <submittedName>
        <fullName evidence="4">Ribosomal protein S18 acetylase RimI</fullName>
    </submittedName>
</protein>
<dbReference type="GO" id="GO:0016747">
    <property type="term" value="F:acyltransferase activity, transferring groups other than amino-acyl groups"/>
    <property type="evidence" value="ECO:0007669"/>
    <property type="project" value="InterPro"/>
</dbReference>
<reference evidence="5" key="1">
    <citation type="submission" date="2016-10" db="EMBL/GenBank/DDBJ databases">
        <authorList>
            <person name="Varghese N."/>
            <person name="Submissions S."/>
        </authorList>
    </citation>
    <scope>NUCLEOTIDE SEQUENCE [LARGE SCALE GENOMIC DNA]</scope>
    <source>
        <strain evidence="5">Z-7934</strain>
    </source>
</reference>
<dbReference type="Gene3D" id="3.40.630.30">
    <property type="match status" value="2"/>
</dbReference>
<keyword evidence="1" id="KW-0808">Transferase</keyword>
<dbReference type="STRING" id="69895.SAMN05192551_102264"/>
<feature type="domain" description="N-acetyltransferase" evidence="3">
    <location>
        <begin position="3"/>
        <end position="145"/>
    </location>
</feature>
<accession>A0A1I3C7X1</accession>
<feature type="domain" description="N-acetyltransferase" evidence="3">
    <location>
        <begin position="159"/>
        <end position="294"/>
    </location>
</feature>
<dbReference type="EMBL" id="FOQA01000002">
    <property type="protein sequence ID" value="SFH70503.1"/>
    <property type="molecule type" value="Genomic_DNA"/>
</dbReference>
<dbReference type="Pfam" id="PF00583">
    <property type="entry name" value="Acetyltransf_1"/>
    <property type="match status" value="1"/>
</dbReference>
<evidence type="ECO:0000256" key="1">
    <source>
        <dbReference type="ARBA" id="ARBA00022679"/>
    </source>
</evidence>
<keyword evidence="4" id="KW-0687">Ribonucleoprotein</keyword>
<dbReference type="InterPro" id="IPR000182">
    <property type="entry name" value="GNAT_dom"/>
</dbReference>
<dbReference type="RefSeq" id="WP_177208789.1">
    <property type="nucleotide sequence ID" value="NZ_FOQA01000002.1"/>
</dbReference>
<dbReference type="AlphaFoldDB" id="A0A1I3C7X1"/>
<dbReference type="PANTHER" id="PTHR43420">
    <property type="entry name" value="ACETYLTRANSFERASE"/>
    <property type="match status" value="1"/>
</dbReference>
<sequence length="294" mass="33787">MCLKVKPIEKKDWQDICLLIEAVNRSDHLDYSLTKEWFDYVLHHSENGLFVAHCKEQLVGLATCMVNTADKGQGVINLIVHPENRKEGVGTALYHRLIEYATETKIEKVFTYVNEALVDALKFVEKKDFTIILYSWKMEMDLTDDHPVLSDHKNIDGEIIFRKAVPSDGNAYRHIIADCFGDYIGDNALEQLLRDPSVRVYLLKYKGDTVASITIQYKENIAQGYLYDVAVIKKYRGRGFGKCLLQRSLLMLKKYQMKTAALLVSGENREALRLYESVGFREVGLDYVMEKKIT</sequence>
<dbReference type="PROSITE" id="PS51186">
    <property type="entry name" value="GNAT"/>
    <property type="match status" value="2"/>
</dbReference>
<evidence type="ECO:0000256" key="2">
    <source>
        <dbReference type="ARBA" id="ARBA00023315"/>
    </source>
</evidence>
<dbReference type="InterPro" id="IPR016181">
    <property type="entry name" value="Acyl_CoA_acyltransferase"/>
</dbReference>
<keyword evidence="2" id="KW-0012">Acyltransferase</keyword>
<name>A0A1I3C7X1_9FIRM</name>
<dbReference type="Proteomes" id="UP000199287">
    <property type="component" value="Unassembled WGS sequence"/>
</dbReference>
<proteinExistence type="predicted"/>
<dbReference type="Pfam" id="PF13673">
    <property type="entry name" value="Acetyltransf_10"/>
    <property type="match status" value="1"/>
</dbReference>
<evidence type="ECO:0000259" key="3">
    <source>
        <dbReference type="PROSITE" id="PS51186"/>
    </source>
</evidence>
<keyword evidence="5" id="KW-1185">Reference proteome</keyword>
<dbReference type="CDD" id="cd04301">
    <property type="entry name" value="NAT_SF"/>
    <property type="match status" value="2"/>
</dbReference>
<dbReference type="PANTHER" id="PTHR43420:SF12">
    <property type="entry name" value="N-ACETYLTRANSFERASE DOMAIN-CONTAINING PROTEIN"/>
    <property type="match status" value="1"/>
</dbReference>
<evidence type="ECO:0000313" key="5">
    <source>
        <dbReference type="Proteomes" id="UP000199287"/>
    </source>
</evidence>
<evidence type="ECO:0000313" key="4">
    <source>
        <dbReference type="EMBL" id="SFH70503.1"/>
    </source>
</evidence>